<sequence>MANKKNSTQRYLDIAEIREDTIVMKDSSLSMIIMCSSVNFALKSVDEQDALIYGYMEFLNSLEFPMQIVIQSRKLDIDGYLRQLKEAQKVQTNDLLKMQISGYLDFIKELIEIGEIMTKRFYIIVPYSPFGNKAKGFWSRAKELFSPGQLISVKKEKFLKYRQELTLRIENIQTRLKSLGLDTAILDTQGLIELLYNTYNPKTSENQKLRDISQLNVS</sequence>
<feature type="domain" description="TraC-like" evidence="1">
    <location>
        <begin position="19"/>
        <end position="133"/>
    </location>
</feature>
<dbReference type="InterPro" id="IPR058596">
    <property type="entry name" value="TraC-like_dom"/>
</dbReference>
<comment type="caution">
    <text evidence="2">The sequence shown here is derived from an EMBL/GenBank/DDBJ whole genome shotgun (WGS) entry which is preliminary data.</text>
</comment>
<organism evidence="2 3">
    <name type="scientific">Candidatus Buchananbacteria bacterium RBG_13_39_9</name>
    <dbReference type="NCBI Taxonomy" id="1797531"/>
    <lineage>
        <taxon>Bacteria</taxon>
        <taxon>Candidatus Buchananiibacteriota</taxon>
    </lineage>
</organism>
<protein>
    <recommendedName>
        <fullName evidence="1">TraC-like domain-containing protein</fullName>
    </recommendedName>
</protein>
<name>A0A1G1XQA6_9BACT</name>
<dbReference type="Proteomes" id="UP000176260">
    <property type="component" value="Unassembled WGS sequence"/>
</dbReference>
<evidence type="ECO:0000313" key="3">
    <source>
        <dbReference type="Proteomes" id="UP000176260"/>
    </source>
</evidence>
<dbReference type="Pfam" id="PF26593">
    <property type="entry name" value="TraC-like"/>
    <property type="match status" value="1"/>
</dbReference>
<evidence type="ECO:0000313" key="2">
    <source>
        <dbReference type="EMBL" id="OGY42151.1"/>
    </source>
</evidence>
<dbReference type="AlphaFoldDB" id="A0A1G1XQA6"/>
<accession>A0A1G1XQA6</accession>
<dbReference type="EMBL" id="MHIA01000017">
    <property type="protein sequence ID" value="OGY42151.1"/>
    <property type="molecule type" value="Genomic_DNA"/>
</dbReference>
<reference evidence="2 3" key="1">
    <citation type="journal article" date="2016" name="Nat. Commun.">
        <title>Thousands of microbial genomes shed light on interconnected biogeochemical processes in an aquifer system.</title>
        <authorList>
            <person name="Anantharaman K."/>
            <person name="Brown C.T."/>
            <person name="Hug L.A."/>
            <person name="Sharon I."/>
            <person name="Castelle C.J."/>
            <person name="Probst A.J."/>
            <person name="Thomas B.C."/>
            <person name="Singh A."/>
            <person name="Wilkins M.J."/>
            <person name="Karaoz U."/>
            <person name="Brodie E.L."/>
            <person name="Williams K.H."/>
            <person name="Hubbard S.S."/>
            <person name="Banfield J.F."/>
        </authorList>
    </citation>
    <scope>NUCLEOTIDE SEQUENCE [LARGE SCALE GENOMIC DNA]</scope>
</reference>
<evidence type="ECO:0000259" key="1">
    <source>
        <dbReference type="Pfam" id="PF26593"/>
    </source>
</evidence>
<proteinExistence type="predicted"/>
<gene>
    <name evidence="2" type="ORF">A2Y67_01960</name>
</gene>